<evidence type="ECO:0000313" key="2">
    <source>
        <dbReference type="Proteomes" id="UP000018620"/>
    </source>
</evidence>
<dbReference type="RefSeq" id="YP_008857428.1">
    <property type="nucleotide sequence ID" value="NC_022968.1"/>
</dbReference>
<dbReference type="OrthoDB" id="20251at10239"/>
<keyword evidence="2" id="KW-1185">Reference proteome</keyword>
<dbReference type="KEGG" id="vg:17776462"/>
<dbReference type="Proteomes" id="UP000018620">
    <property type="component" value="Segment"/>
</dbReference>
<sequence>MELANKFFFLAGVTDKAKCDFRRFDDKTLLRFCHINDAVNGDRLDIMIRTENSIDHGTQKPCKAHYISYQLESVKGYVKQADSLPIRDALDVFAVVVEIVNDVFPVDSENQIG</sequence>
<reference evidence="1 2" key="1">
    <citation type="journal article" date="2014" name="Arch. Virol.">
        <title>Complete genome sequence of enterobacteria phage 4MG, a new member of the subgroup "PVP-SE1-like phage" of the "rV5-like viruses".</title>
        <authorList>
            <person name="Kim M."/>
            <person name="Heu S."/>
            <person name="Ryu S."/>
        </authorList>
    </citation>
    <scope>NUCLEOTIDE SEQUENCE [LARGE SCALE GENOMIC DNA]</scope>
</reference>
<gene>
    <name evidence="1" type="ORF">4MG_212</name>
</gene>
<accession>V5KSR7</accession>
<evidence type="ECO:0000313" key="1">
    <source>
        <dbReference type="EMBL" id="AGZ17686.1"/>
    </source>
</evidence>
<organism evidence="1 2">
    <name type="scientific">Escherichia phage 4MG</name>
    <dbReference type="NCBI Taxonomy" id="1391428"/>
    <lineage>
        <taxon>Viruses</taxon>
        <taxon>Duplodnaviria</taxon>
        <taxon>Heunggongvirae</taxon>
        <taxon>Uroviricota</taxon>
        <taxon>Caudoviricetes</taxon>
        <taxon>Vequintavirinae</taxon>
        <taxon>Seunavirus</taxon>
        <taxon>Seunavirus 4MG</taxon>
    </lineage>
</organism>
<proteinExistence type="predicted"/>
<name>V5KSR7_9CAUD</name>
<dbReference type="EMBL" id="KF550303">
    <property type="protein sequence ID" value="AGZ17686.1"/>
    <property type="molecule type" value="Genomic_DNA"/>
</dbReference>
<protein>
    <submittedName>
        <fullName evidence="1">Hyphothetical protein</fullName>
    </submittedName>
</protein>